<proteinExistence type="predicted"/>
<dbReference type="Pfam" id="PF12680">
    <property type="entry name" value="SnoaL_2"/>
    <property type="match status" value="1"/>
</dbReference>
<dbReference type="EMBL" id="RJSF01000019">
    <property type="protein sequence ID" value="RNM15860.1"/>
    <property type="molecule type" value="Genomic_DNA"/>
</dbReference>
<organism evidence="2 3">
    <name type="scientific">Nocardioides pocheonensis</name>
    <dbReference type="NCBI Taxonomy" id="661485"/>
    <lineage>
        <taxon>Bacteria</taxon>
        <taxon>Bacillati</taxon>
        <taxon>Actinomycetota</taxon>
        <taxon>Actinomycetes</taxon>
        <taxon>Propionibacteriales</taxon>
        <taxon>Nocardioidaceae</taxon>
        <taxon>Nocardioides</taxon>
    </lineage>
</organism>
<evidence type="ECO:0000313" key="2">
    <source>
        <dbReference type="EMBL" id="RNM15860.1"/>
    </source>
</evidence>
<protein>
    <submittedName>
        <fullName evidence="2">DUF4440 domain-containing protein</fullName>
    </submittedName>
</protein>
<dbReference type="OrthoDB" id="5176305at2"/>
<reference evidence="2 3" key="1">
    <citation type="submission" date="2018-11" db="EMBL/GenBank/DDBJ databases">
        <authorList>
            <person name="Li F."/>
        </authorList>
    </citation>
    <scope>NUCLEOTIDE SEQUENCE [LARGE SCALE GENOMIC DNA]</scope>
    <source>
        <strain evidence="2 3">Gsoil 818</strain>
    </source>
</reference>
<keyword evidence="3" id="KW-1185">Reference proteome</keyword>
<dbReference type="RefSeq" id="WP_123222112.1">
    <property type="nucleotide sequence ID" value="NZ_RJSF01000019.1"/>
</dbReference>
<comment type="caution">
    <text evidence="2">The sequence shown here is derived from an EMBL/GenBank/DDBJ whole genome shotgun (WGS) entry which is preliminary data.</text>
</comment>
<name>A0A3N0GUQ1_9ACTN</name>
<dbReference type="AlphaFoldDB" id="A0A3N0GUQ1"/>
<sequence>MEATVNKQAAINGYQAFGAMDPEGAMKDISDSIEWIVGGDNALTGTYRGKDEVGGFWMKLLERGFRTTPKEFIAEGDKVAVVCDVELGGETAESVNLLSYDSDGKLIRFETFGGEAMIDRAYPR</sequence>
<dbReference type="InterPro" id="IPR037401">
    <property type="entry name" value="SnoaL-like"/>
</dbReference>
<dbReference type="InterPro" id="IPR032710">
    <property type="entry name" value="NTF2-like_dom_sf"/>
</dbReference>
<dbReference type="SUPFAM" id="SSF54427">
    <property type="entry name" value="NTF2-like"/>
    <property type="match status" value="1"/>
</dbReference>
<dbReference type="Proteomes" id="UP000279994">
    <property type="component" value="Unassembled WGS sequence"/>
</dbReference>
<evidence type="ECO:0000259" key="1">
    <source>
        <dbReference type="Pfam" id="PF12680"/>
    </source>
</evidence>
<feature type="domain" description="SnoaL-like" evidence="1">
    <location>
        <begin position="14"/>
        <end position="94"/>
    </location>
</feature>
<accession>A0A3N0GUQ1</accession>
<dbReference type="Gene3D" id="3.10.450.50">
    <property type="match status" value="1"/>
</dbReference>
<evidence type="ECO:0000313" key="3">
    <source>
        <dbReference type="Proteomes" id="UP000279994"/>
    </source>
</evidence>
<gene>
    <name evidence="2" type="ORF">EFL26_06720</name>
</gene>